<name>A0A0V0GG19_SOLCH</name>
<dbReference type="EMBL" id="GEDG01040231">
    <property type="protein sequence ID" value="JAP06813.1"/>
    <property type="molecule type" value="Transcribed_RNA"/>
</dbReference>
<accession>A0A0V0GG19</accession>
<sequence length="61" mass="7049">IKHCKFSTTLKKFQCIYQLCKTTQGHKVNKTSKFQCIYQLCKTTQGQSPKHPIQSSKLFIA</sequence>
<evidence type="ECO:0000313" key="1">
    <source>
        <dbReference type="EMBL" id="JAP06813.1"/>
    </source>
</evidence>
<proteinExistence type="predicted"/>
<reference evidence="1" key="1">
    <citation type="submission" date="2015-12" db="EMBL/GenBank/DDBJ databases">
        <title>Gene expression during late stages of embryo sac development: a critical building block for successful pollen-pistil interactions.</title>
        <authorList>
            <person name="Liu Y."/>
            <person name="Joly V."/>
            <person name="Sabar M."/>
            <person name="Matton D.P."/>
        </authorList>
    </citation>
    <scope>NUCLEOTIDE SEQUENCE</scope>
</reference>
<dbReference type="AlphaFoldDB" id="A0A0V0GG19"/>
<protein>
    <submittedName>
        <fullName evidence="1">Putative ovule protein</fullName>
    </submittedName>
</protein>
<feature type="non-terminal residue" evidence="1">
    <location>
        <position position="1"/>
    </location>
</feature>
<organism evidence="1">
    <name type="scientific">Solanum chacoense</name>
    <name type="common">Chaco potato</name>
    <dbReference type="NCBI Taxonomy" id="4108"/>
    <lineage>
        <taxon>Eukaryota</taxon>
        <taxon>Viridiplantae</taxon>
        <taxon>Streptophyta</taxon>
        <taxon>Embryophyta</taxon>
        <taxon>Tracheophyta</taxon>
        <taxon>Spermatophyta</taxon>
        <taxon>Magnoliopsida</taxon>
        <taxon>eudicotyledons</taxon>
        <taxon>Gunneridae</taxon>
        <taxon>Pentapetalae</taxon>
        <taxon>asterids</taxon>
        <taxon>lamiids</taxon>
        <taxon>Solanales</taxon>
        <taxon>Solanaceae</taxon>
        <taxon>Solanoideae</taxon>
        <taxon>Solaneae</taxon>
        <taxon>Solanum</taxon>
    </lineage>
</organism>